<evidence type="ECO:0000313" key="2">
    <source>
        <dbReference type="EMBL" id="KAL0969030.1"/>
    </source>
</evidence>
<accession>A0ABD0WBS8</accession>
<dbReference type="PANTHER" id="PTHR10217">
    <property type="entry name" value="VOLTAGE AND LIGAND GATED POTASSIUM CHANNEL"/>
    <property type="match status" value="1"/>
</dbReference>
<protein>
    <recommendedName>
        <fullName evidence="4">Potassium voltage-gated channel subfamily H member 5</fullName>
    </recommendedName>
</protein>
<sequence>MGFGSGGGKGDVFGDVFWKETTLAHACANVRALTYCDLHIIKREALLKVLEFYTSFANSFSRNLILTCNLRKRVIFRKISDVKKEEEERQRQKNEVQLTIPQDHPVRKLFQKFKQQKELQRNQAASTQLDLEKNQIQVDHHLHPIPHSLQLSHSSLQHSLPLNIQRPGPHSTLQGLQNGAPTSGCSSSVLTVSQVTPMQNSLAYDSVGQGFKQNNREVVQPGAAVVEPPPVRLKVSSSPALGKPPAARGWGRLKSLAAPSPDSRTEGLNNVAKAVSVEMLGQEGRGEGQDNPLHKTDSCDSGITKSELRIDRAGEARSPLQQSPLTHMFGPIPEQALHATLQETRLELRGDLQILGGRLGALEMQVAQILKLLTSTEKRRTSLPLAATPKTKTKRQDIFTVSRPVSPDSMGNVGHV</sequence>
<reference evidence="2 3" key="1">
    <citation type="submission" date="2024-06" db="EMBL/GenBank/DDBJ databases">
        <authorList>
            <person name="Pan Q."/>
            <person name="Wen M."/>
            <person name="Jouanno E."/>
            <person name="Zahm M."/>
            <person name="Klopp C."/>
            <person name="Cabau C."/>
            <person name="Louis A."/>
            <person name="Berthelot C."/>
            <person name="Parey E."/>
            <person name="Roest Crollius H."/>
            <person name="Montfort J."/>
            <person name="Robinson-Rechavi M."/>
            <person name="Bouchez O."/>
            <person name="Lampietro C."/>
            <person name="Lopez Roques C."/>
            <person name="Donnadieu C."/>
            <person name="Postlethwait J."/>
            <person name="Bobe J."/>
            <person name="Verreycken H."/>
            <person name="Guiguen Y."/>
        </authorList>
    </citation>
    <scope>NUCLEOTIDE SEQUENCE [LARGE SCALE GENOMIC DNA]</scope>
    <source>
        <strain evidence="2">Up_M1</strain>
        <tissue evidence="2">Testis</tissue>
    </source>
</reference>
<dbReference type="SUPFAM" id="SSF51206">
    <property type="entry name" value="cAMP-binding domain-like"/>
    <property type="match status" value="1"/>
</dbReference>
<dbReference type="Proteomes" id="UP001557470">
    <property type="component" value="Unassembled WGS sequence"/>
</dbReference>
<dbReference type="PANTHER" id="PTHR10217:SF533">
    <property type="entry name" value="POTASSIUM VOLTAGE-GATED CHANNEL SUBFAMILY H MEMBER 5"/>
    <property type="match status" value="1"/>
</dbReference>
<proteinExistence type="predicted"/>
<dbReference type="EMBL" id="JAGEUA010000007">
    <property type="protein sequence ID" value="KAL0969030.1"/>
    <property type="molecule type" value="Genomic_DNA"/>
</dbReference>
<dbReference type="InterPro" id="IPR003949">
    <property type="entry name" value="K_chnl_volt-dep_EAG"/>
</dbReference>
<dbReference type="GO" id="GO:0005249">
    <property type="term" value="F:voltage-gated potassium channel activity"/>
    <property type="evidence" value="ECO:0007669"/>
    <property type="project" value="UniProtKB-ARBA"/>
</dbReference>
<gene>
    <name evidence="2" type="ORF">UPYG_G00221770</name>
</gene>
<evidence type="ECO:0000313" key="3">
    <source>
        <dbReference type="Proteomes" id="UP001557470"/>
    </source>
</evidence>
<name>A0ABD0WBS8_UMBPY</name>
<dbReference type="AlphaFoldDB" id="A0ABD0WBS8"/>
<keyword evidence="3" id="KW-1185">Reference proteome</keyword>
<organism evidence="2 3">
    <name type="scientific">Umbra pygmaea</name>
    <name type="common">Eastern mudminnow</name>
    <dbReference type="NCBI Taxonomy" id="75934"/>
    <lineage>
        <taxon>Eukaryota</taxon>
        <taxon>Metazoa</taxon>
        <taxon>Chordata</taxon>
        <taxon>Craniata</taxon>
        <taxon>Vertebrata</taxon>
        <taxon>Euteleostomi</taxon>
        <taxon>Actinopterygii</taxon>
        <taxon>Neopterygii</taxon>
        <taxon>Teleostei</taxon>
        <taxon>Protacanthopterygii</taxon>
        <taxon>Esociformes</taxon>
        <taxon>Umbridae</taxon>
        <taxon>Umbra</taxon>
    </lineage>
</organism>
<dbReference type="InterPro" id="IPR018490">
    <property type="entry name" value="cNMP-bd_dom_sf"/>
</dbReference>
<dbReference type="PRINTS" id="PR01464">
    <property type="entry name" value="EAGCHANNEL"/>
</dbReference>
<dbReference type="InterPro" id="IPR014710">
    <property type="entry name" value="RmlC-like_jellyroll"/>
</dbReference>
<evidence type="ECO:0008006" key="4">
    <source>
        <dbReference type="Google" id="ProtNLM"/>
    </source>
</evidence>
<comment type="caution">
    <text evidence="2">The sequence shown here is derived from an EMBL/GenBank/DDBJ whole genome shotgun (WGS) entry which is preliminary data.</text>
</comment>
<dbReference type="InterPro" id="IPR050818">
    <property type="entry name" value="KCNH_animal-type"/>
</dbReference>
<dbReference type="Gene3D" id="2.60.120.10">
    <property type="entry name" value="Jelly Rolls"/>
    <property type="match status" value="1"/>
</dbReference>
<evidence type="ECO:0000256" key="1">
    <source>
        <dbReference type="SAM" id="MobiDB-lite"/>
    </source>
</evidence>
<feature type="region of interest" description="Disordered" evidence="1">
    <location>
        <begin position="233"/>
        <end position="267"/>
    </location>
</feature>